<gene>
    <name evidence="4" type="ORF">AYJ54_38260</name>
</gene>
<dbReference type="PANTHER" id="PTHR20883:SF48">
    <property type="entry name" value="ECTOINE DIOXYGENASE"/>
    <property type="match status" value="1"/>
</dbReference>
<dbReference type="AlphaFoldDB" id="A0A176Z8H5"/>
<organism evidence="4 5">
    <name type="scientific">Bradyrhizobium centrolobii</name>
    <dbReference type="NCBI Taxonomy" id="1505087"/>
    <lineage>
        <taxon>Bacteria</taxon>
        <taxon>Pseudomonadati</taxon>
        <taxon>Pseudomonadota</taxon>
        <taxon>Alphaproteobacteria</taxon>
        <taxon>Hyphomicrobiales</taxon>
        <taxon>Nitrobacteraceae</taxon>
        <taxon>Bradyrhizobium</taxon>
    </lineage>
</organism>
<dbReference type="STRING" id="1505087.AYJ54_38260"/>
<comment type="cofactor">
    <cofactor evidence="1">
        <name>Fe(2+)</name>
        <dbReference type="ChEBI" id="CHEBI:29033"/>
    </cofactor>
</comment>
<name>A0A176Z8H5_9BRAD</name>
<evidence type="ECO:0000256" key="2">
    <source>
        <dbReference type="RuleBase" id="RU003682"/>
    </source>
</evidence>
<reference evidence="4 5" key="1">
    <citation type="submission" date="2016-03" db="EMBL/GenBank/DDBJ databases">
        <title>Draft Genome Sequence of the Strain BR 10245 (Bradyrhizobium sp.) isolated from nodules of Centrolobium paraense.</title>
        <authorList>
            <person name="Simoes-Araujo J.L.Sr."/>
            <person name="Barauna A.C."/>
            <person name="Silva K."/>
            <person name="Zilli J.E."/>
        </authorList>
    </citation>
    <scope>NUCLEOTIDE SEQUENCE [LARGE SCALE GENOMIC DNA]</scope>
    <source>
        <strain evidence="4 5">BR 10245</strain>
    </source>
</reference>
<dbReference type="PROSITE" id="PS51471">
    <property type="entry name" value="FE2OG_OXY"/>
    <property type="match status" value="1"/>
</dbReference>
<dbReference type="Gene3D" id="2.60.120.620">
    <property type="entry name" value="q2cbj1_9rhob like domain"/>
    <property type="match status" value="1"/>
</dbReference>
<dbReference type="InterPro" id="IPR005123">
    <property type="entry name" value="Oxoglu/Fe-dep_dioxygenase_dom"/>
</dbReference>
<protein>
    <recommendedName>
        <fullName evidence="3">Fe2OG dioxygenase domain-containing protein</fullName>
    </recommendedName>
</protein>
<evidence type="ECO:0000313" key="4">
    <source>
        <dbReference type="EMBL" id="OAF16454.1"/>
    </source>
</evidence>
<keyword evidence="2" id="KW-0560">Oxidoreductase</keyword>
<accession>A0A176Z8H5</accession>
<comment type="caution">
    <text evidence="4">The sequence shown here is derived from an EMBL/GenBank/DDBJ whole genome shotgun (WGS) entry which is preliminary data.</text>
</comment>
<dbReference type="Pfam" id="PF05721">
    <property type="entry name" value="PhyH"/>
    <property type="match status" value="1"/>
</dbReference>
<dbReference type="Proteomes" id="UP000076959">
    <property type="component" value="Unassembled WGS sequence"/>
</dbReference>
<dbReference type="GO" id="GO:0005506">
    <property type="term" value="F:iron ion binding"/>
    <property type="evidence" value="ECO:0007669"/>
    <property type="project" value="UniProtKB-ARBA"/>
</dbReference>
<proteinExistence type="inferred from homology"/>
<evidence type="ECO:0000259" key="3">
    <source>
        <dbReference type="PROSITE" id="PS51471"/>
    </source>
</evidence>
<sequence length="257" mass="28561">MKADLPRGTSLDLEDKRASFDKDGFVKFAGLVENAQELREHILAIEAAEPQVDGPWLYFESSGKDASPLINRIENFADHDDVLGDCVRSSLMADIAAQLLGEPVCLFKEKINLKLPGGGGFELHQDQQAGWSRYASLFVTALIAIDAADTSNGCLEVFPGLHKDGLLGPEGSPLPISAVGNRAPIPVELSPGDVLFFDSYAPHASKPNLSDRPRRAMYLTYNRLRDGDHREDYYLHKWDTYPPDIARRKDRTYAYRV</sequence>
<feature type="domain" description="Fe2OG dioxygenase" evidence="3">
    <location>
        <begin position="101"/>
        <end position="226"/>
    </location>
</feature>
<dbReference type="InterPro" id="IPR008775">
    <property type="entry name" value="Phytyl_CoA_dOase-like"/>
</dbReference>
<dbReference type="SUPFAM" id="SSF51197">
    <property type="entry name" value="Clavaminate synthase-like"/>
    <property type="match status" value="1"/>
</dbReference>
<dbReference type="GO" id="GO:0016706">
    <property type="term" value="F:2-oxoglutarate-dependent dioxygenase activity"/>
    <property type="evidence" value="ECO:0007669"/>
    <property type="project" value="UniProtKB-ARBA"/>
</dbReference>
<keyword evidence="2" id="KW-0408">Iron</keyword>
<keyword evidence="5" id="KW-1185">Reference proteome</keyword>
<dbReference type="EMBL" id="LUUB01000015">
    <property type="protein sequence ID" value="OAF16454.1"/>
    <property type="molecule type" value="Genomic_DNA"/>
</dbReference>
<evidence type="ECO:0000256" key="1">
    <source>
        <dbReference type="ARBA" id="ARBA00001954"/>
    </source>
</evidence>
<dbReference type="RefSeq" id="WP_063696164.1">
    <property type="nucleotide sequence ID" value="NZ_LUUB01000015.1"/>
</dbReference>
<comment type="similarity">
    <text evidence="2">Belongs to the iron/ascorbate-dependent oxidoreductase family.</text>
</comment>
<evidence type="ECO:0000313" key="5">
    <source>
        <dbReference type="Proteomes" id="UP000076959"/>
    </source>
</evidence>
<dbReference type="PANTHER" id="PTHR20883">
    <property type="entry name" value="PHYTANOYL-COA DIOXYGENASE DOMAIN CONTAINING 1"/>
    <property type="match status" value="1"/>
</dbReference>
<dbReference type="OrthoDB" id="9791262at2"/>
<keyword evidence="2" id="KW-0479">Metal-binding</keyword>